<dbReference type="EMBL" id="UINC01095017">
    <property type="protein sequence ID" value="SVC50758.1"/>
    <property type="molecule type" value="Genomic_DNA"/>
</dbReference>
<reference evidence="2" key="1">
    <citation type="submission" date="2018-05" db="EMBL/GenBank/DDBJ databases">
        <authorList>
            <person name="Lanie J.A."/>
            <person name="Ng W.-L."/>
            <person name="Kazmierczak K.M."/>
            <person name="Andrzejewski T.M."/>
            <person name="Davidsen T.M."/>
            <person name="Wayne K.J."/>
            <person name="Tettelin H."/>
            <person name="Glass J.I."/>
            <person name="Rusch D."/>
            <person name="Podicherti R."/>
            <person name="Tsui H.-C.T."/>
            <person name="Winkler M.E."/>
        </authorList>
    </citation>
    <scope>NUCLEOTIDE SEQUENCE</scope>
</reference>
<dbReference type="GO" id="GO:0003677">
    <property type="term" value="F:DNA binding"/>
    <property type="evidence" value="ECO:0007669"/>
    <property type="project" value="UniProtKB-KW"/>
</dbReference>
<keyword evidence="1" id="KW-0238">DNA-binding</keyword>
<evidence type="ECO:0000256" key="1">
    <source>
        <dbReference type="ARBA" id="ARBA00023125"/>
    </source>
</evidence>
<dbReference type="SUPFAM" id="SSF56349">
    <property type="entry name" value="DNA breaking-rejoining enzymes"/>
    <property type="match status" value="1"/>
</dbReference>
<dbReference type="AlphaFoldDB" id="A0A382MQM2"/>
<name>A0A382MQM2_9ZZZZ</name>
<protein>
    <recommendedName>
        <fullName evidence="3">Core-binding (CB) domain-containing protein</fullName>
    </recommendedName>
</protein>
<dbReference type="InterPro" id="IPR010998">
    <property type="entry name" value="Integrase_recombinase_N"/>
</dbReference>
<evidence type="ECO:0000313" key="2">
    <source>
        <dbReference type="EMBL" id="SVC50758.1"/>
    </source>
</evidence>
<proteinExistence type="predicted"/>
<organism evidence="2">
    <name type="scientific">marine metagenome</name>
    <dbReference type="NCBI Taxonomy" id="408172"/>
    <lineage>
        <taxon>unclassified sequences</taxon>
        <taxon>metagenomes</taxon>
        <taxon>ecological metagenomes</taxon>
    </lineage>
</organism>
<gene>
    <name evidence="2" type="ORF">METZ01_LOCUS303612</name>
</gene>
<feature type="non-terminal residue" evidence="2">
    <location>
        <position position="302"/>
    </location>
</feature>
<accession>A0A382MQM2</accession>
<dbReference type="InterPro" id="IPR011010">
    <property type="entry name" value="DNA_brk_join_enz"/>
</dbReference>
<evidence type="ECO:0008006" key="3">
    <source>
        <dbReference type="Google" id="ProtNLM"/>
    </source>
</evidence>
<dbReference type="Gene3D" id="1.10.150.130">
    <property type="match status" value="1"/>
</dbReference>
<sequence length="302" mass="34906">MRELVNETGKKDDQFRRDAEVEIGMPLFPDVSWMTEDAPKFPTSPSTVELNQDTSSKVKQVIKQSGQTISECAELFYDRKSLEDTSPKEIQVLRQNINDFIEVMGDVNVSNLTKGEVSEFITIQSKLPSNRKKSPKYRDLTIPQLLELKGIETQSIQNINKRLSKLGVFANWCVRQGFLSESPFKDMQLSIKKKKSLGREPFTIKDLRKILAKETFLKWTINFHHKHNPSHNETGWFAKGEENWGTDKTSSKRIRTLPAKPSGAKNQLPYYWIFPLGIFSGMRTNEMCQLRCSDVRKENRIW</sequence>